<dbReference type="WBParaSite" id="Minc3s02614g30884">
    <property type="protein sequence ID" value="Minc3s02614g30884"/>
    <property type="gene ID" value="Minc3s02614g30884"/>
</dbReference>
<keyword evidence="1" id="KW-1133">Transmembrane helix</keyword>
<feature type="transmembrane region" description="Helical" evidence="1">
    <location>
        <begin position="126"/>
        <end position="146"/>
    </location>
</feature>
<dbReference type="AlphaFoldDB" id="A0A914MT45"/>
<protein>
    <submittedName>
        <fullName evidence="3">Candidate secreted effector</fullName>
    </submittedName>
</protein>
<proteinExistence type="predicted"/>
<evidence type="ECO:0000313" key="3">
    <source>
        <dbReference type="WBParaSite" id="Minc3s02614g30884"/>
    </source>
</evidence>
<evidence type="ECO:0000313" key="2">
    <source>
        <dbReference type="Proteomes" id="UP000887563"/>
    </source>
</evidence>
<evidence type="ECO:0000256" key="1">
    <source>
        <dbReference type="SAM" id="Phobius"/>
    </source>
</evidence>
<feature type="transmembrane region" description="Helical" evidence="1">
    <location>
        <begin position="61"/>
        <end position="83"/>
    </location>
</feature>
<accession>A0A914MT45</accession>
<feature type="transmembrane region" description="Helical" evidence="1">
    <location>
        <begin position="90"/>
        <end position="114"/>
    </location>
</feature>
<keyword evidence="2" id="KW-1185">Reference proteome</keyword>
<reference evidence="3" key="1">
    <citation type="submission" date="2022-11" db="UniProtKB">
        <authorList>
            <consortium name="WormBaseParasite"/>
        </authorList>
    </citation>
    <scope>IDENTIFICATION</scope>
</reference>
<organism evidence="2 3">
    <name type="scientific">Meloidogyne incognita</name>
    <name type="common">Southern root-knot nematode worm</name>
    <name type="synonym">Oxyuris incognita</name>
    <dbReference type="NCBI Taxonomy" id="6306"/>
    <lineage>
        <taxon>Eukaryota</taxon>
        <taxon>Metazoa</taxon>
        <taxon>Ecdysozoa</taxon>
        <taxon>Nematoda</taxon>
        <taxon>Chromadorea</taxon>
        <taxon>Rhabditida</taxon>
        <taxon>Tylenchina</taxon>
        <taxon>Tylenchomorpha</taxon>
        <taxon>Tylenchoidea</taxon>
        <taxon>Meloidogynidae</taxon>
        <taxon>Meloidogyninae</taxon>
        <taxon>Meloidogyne</taxon>
        <taxon>Meloidogyne incognita group</taxon>
    </lineage>
</organism>
<name>A0A914MT45_MELIC</name>
<dbReference type="Proteomes" id="UP000887563">
    <property type="component" value="Unplaced"/>
</dbReference>
<keyword evidence="1" id="KW-0812">Transmembrane</keyword>
<sequence length="167" mass="19772">MVVALHGIGNWWFVADDAQHGWMARQHGATDWMAQSMALVVRWLLCPDGWWRLLELFGLRWWPMVLCLVAQTCCLVALLVWWLCWLVHWLLFYTAYFFIFIEQTLFFILDPLLFINGGLLAHWTGWWKNMLVCWVVENMLIVWWWCSSTWHSSTIGGGLGSSTLWYV</sequence>
<keyword evidence="1" id="KW-0472">Membrane</keyword>